<evidence type="ECO:0000313" key="9">
    <source>
        <dbReference type="EMBL" id="PRJ65333.1"/>
    </source>
</evidence>
<evidence type="ECO:0000256" key="2">
    <source>
        <dbReference type="ARBA" id="ARBA00022449"/>
    </source>
</evidence>
<keyword evidence="3 7" id="KW-0812">Transmembrane</keyword>
<dbReference type="Gene3D" id="1.20.1530.20">
    <property type="match status" value="1"/>
</dbReference>
<organism evidence="9 10">
    <name type="scientific">Haemophilus influenzae</name>
    <dbReference type="NCBI Taxonomy" id="727"/>
    <lineage>
        <taxon>Bacteria</taxon>
        <taxon>Pseudomonadati</taxon>
        <taxon>Pseudomonadota</taxon>
        <taxon>Gammaproteobacteria</taxon>
        <taxon>Pasteurellales</taxon>
        <taxon>Pasteurellaceae</taxon>
        <taxon>Haemophilus</taxon>
    </lineage>
</organism>
<keyword evidence="5" id="KW-0406">Ion transport</keyword>
<dbReference type="GO" id="GO:0015297">
    <property type="term" value="F:antiporter activity"/>
    <property type="evidence" value="ECO:0007669"/>
    <property type="project" value="UniProtKB-KW"/>
</dbReference>
<evidence type="ECO:0000256" key="5">
    <source>
        <dbReference type="ARBA" id="ARBA00023065"/>
    </source>
</evidence>
<gene>
    <name evidence="9" type="primary">kefC_2</name>
    <name evidence="9" type="ORF">BV102_00189</name>
</gene>
<evidence type="ECO:0000256" key="7">
    <source>
        <dbReference type="SAM" id="Phobius"/>
    </source>
</evidence>
<dbReference type="AlphaFoldDB" id="A0A2S9RS15"/>
<dbReference type="PANTHER" id="PTHR46157:SF8">
    <property type="entry name" value="GLUTATHIONE-REGULATED POTASSIUM-EFFLUX SYSTEM PROTEIN"/>
    <property type="match status" value="1"/>
</dbReference>
<evidence type="ECO:0000313" key="10">
    <source>
        <dbReference type="Proteomes" id="UP000238532"/>
    </source>
</evidence>
<protein>
    <submittedName>
        <fullName evidence="9">Glutathione-regulated potassium-efflux system protein KefC</fullName>
    </submittedName>
</protein>
<keyword evidence="4 7" id="KW-1133">Transmembrane helix</keyword>
<keyword evidence="2" id="KW-0050">Antiport</keyword>
<feature type="transmembrane region" description="Helical" evidence="7">
    <location>
        <begin position="12"/>
        <end position="27"/>
    </location>
</feature>
<feature type="transmembrane region" description="Helical" evidence="7">
    <location>
        <begin position="58"/>
        <end position="78"/>
    </location>
</feature>
<keyword evidence="2" id="KW-0813">Transport</keyword>
<evidence type="ECO:0000256" key="1">
    <source>
        <dbReference type="ARBA" id="ARBA00004141"/>
    </source>
</evidence>
<feature type="transmembrane region" description="Helical" evidence="7">
    <location>
        <begin position="34"/>
        <end position="52"/>
    </location>
</feature>
<evidence type="ECO:0000256" key="3">
    <source>
        <dbReference type="ARBA" id="ARBA00022692"/>
    </source>
</evidence>
<comment type="caution">
    <text evidence="9">The sequence shown here is derived from an EMBL/GenBank/DDBJ whole genome shotgun (WGS) entry which is preliminary data.</text>
</comment>
<evidence type="ECO:0000256" key="4">
    <source>
        <dbReference type="ARBA" id="ARBA00022989"/>
    </source>
</evidence>
<dbReference type="InterPro" id="IPR006153">
    <property type="entry name" value="Cation/H_exchanger_TM"/>
</dbReference>
<evidence type="ECO:0000259" key="8">
    <source>
        <dbReference type="Pfam" id="PF00999"/>
    </source>
</evidence>
<dbReference type="InterPro" id="IPR038770">
    <property type="entry name" value="Na+/solute_symporter_sf"/>
</dbReference>
<accession>A0A2S9RS15</accession>
<comment type="subcellular location">
    <subcellularLocation>
        <location evidence="1">Membrane</location>
        <topology evidence="1">Multi-pass membrane protein</topology>
    </subcellularLocation>
</comment>
<name>A0A2S9RS15_HAEIF</name>
<dbReference type="GO" id="GO:1902600">
    <property type="term" value="P:proton transmembrane transport"/>
    <property type="evidence" value="ECO:0007669"/>
    <property type="project" value="InterPro"/>
</dbReference>
<sequence>MSQLANPELIKVVILLASSVTIVPLFKRLGLGSVLGYLVAGCLIGPSVFGIVQDPTAVVHLAELGVVMFLFIIGLEMYPDSGWKMVNELTISFNF</sequence>
<dbReference type="Pfam" id="PF00999">
    <property type="entry name" value="Na_H_Exchanger"/>
    <property type="match status" value="1"/>
</dbReference>
<dbReference type="GO" id="GO:0005886">
    <property type="term" value="C:plasma membrane"/>
    <property type="evidence" value="ECO:0007669"/>
    <property type="project" value="TreeGrafter"/>
</dbReference>
<evidence type="ECO:0000256" key="6">
    <source>
        <dbReference type="ARBA" id="ARBA00023136"/>
    </source>
</evidence>
<proteinExistence type="predicted"/>
<dbReference type="PANTHER" id="PTHR46157">
    <property type="entry name" value="K(+) EFFLUX ANTIPORTER 3, CHLOROPLASTIC"/>
    <property type="match status" value="1"/>
</dbReference>
<reference evidence="9 10" key="1">
    <citation type="submission" date="2017-04" db="EMBL/GenBank/DDBJ databases">
        <title>Haemophilus influenzae in COPD genome sequencing project.</title>
        <authorList>
            <person name="Murphy T.F."/>
            <person name="Kong Y."/>
            <person name="Nadendla S."/>
            <person name="Tettelin H."/>
            <person name="Pettigrew M."/>
        </authorList>
    </citation>
    <scope>NUCLEOTIDE SEQUENCE [LARGE SCALE GENOMIC DNA]</scope>
    <source>
        <strain evidence="9 10">56P127H1</strain>
    </source>
</reference>
<dbReference type="Proteomes" id="UP000238532">
    <property type="component" value="Unassembled WGS sequence"/>
</dbReference>
<keyword evidence="6 7" id="KW-0472">Membrane</keyword>
<dbReference type="EMBL" id="NEBY01000083">
    <property type="protein sequence ID" value="PRJ65333.1"/>
    <property type="molecule type" value="Genomic_DNA"/>
</dbReference>
<feature type="domain" description="Cation/H+ exchanger transmembrane" evidence="8">
    <location>
        <begin position="18"/>
        <end position="81"/>
    </location>
</feature>